<dbReference type="PROSITE" id="PS00600">
    <property type="entry name" value="AA_TRANSFER_CLASS_3"/>
    <property type="match status" value="1"/>
</dbReference>
<dbReference type="GO" id="GO:0042802">
    <property type="term" value="F:identical protein binding"/>
    <property type="evidence" value="ECO:0007669"/>
    <property type="project" value="TreeGrafter"/>
</dbReference>
<proteinExistence type="inferred from homology"/>
<dbReference type="InterPro" id="IPR015422">
    <property type="entry name" value="PyrdxlP-dep_Trfase_small"/>
</dbReference>
<accession>A0A918VNL7</accession>
<feature type="modified residue" description="N6-(pyridoxal phosphate)lysine" evidence="5">
    <location>
        <position position="260"/>
    </location>
</feature>
<dbReference type="PANTHER" id="PTHR11986:SF79">
    <property type="entry name" value="ACETYLORNITHINE AMINOTRANSFERASE, MITOCHONDRIAL"/>
    <property type="match status" value="1"/>
</dbReference>
<comment type="cofactor">
    <cofactor evidence="5">
        <name>pyridoxal 5'-phosphate</name>
        <dbReference type="ChEBI" id="CHEBI:597326"/>
    </cofactor>
    <text evidence="5">Binds 1 pyridoxal phosphate per subunit.</text>
</comment>
<comment type="subunit">
    <text evidence="5">Homodimer.</text>
</comment>
<dbReference type="NCBIfam" id="TIGR00707">
    <property type="entry name" value="argD"/>
    <property type="match status" value="1"/>
</dbReference>
<reference evidence="6" key="2">
    <citation type="submission" date="2020-09" db="EMBL/GenBank/DDBJ databases">
        <authorList>
            <person name="Sun Q."/>
            <person name="Kim S."/>
        </authorList>
    </citation>
    <scope>NUCLEOTIDE SEQUENCE</scope>
    <source>
        <strain evidence="6">KCTC 12711</strain>
    </source>
</reference>
<keyword evidence="4 5" id="KW-0663">Pyridoxal phosphate</keyword>
<dbReference type="InterPro" id="IPR005814">
    <property type="entry name" value="Aminotrans_3"/>
</dbReference>
<feature type="binding site" evidence="5">
    <location>
        <begin position="231"/>
        <end position="234"/>
    </location>
    <ligand>
        <name>pyridoxal 5'-phosphate</name>
        <dbReference type="ChEBI" id="CHEBI:597326"/>
    </ligand>
</feature>
<evidence type="ECO:0000256" key="4">
    <source>
        <dbReference type="ARBA" id="ARBA00022898"/>
    </source>
</evidence>
<dbReference type="Gene3D" id="3.40.640.10">
    <property type="entry name" value="Type I PLP-dependent aspartate aminotransferase-like (Major domain)"/>
    <property type="match status" value="1"/>
</dbReference>
<evidence type="ECO:0000256" key="5">
    <source>
        <dbReference type="HAMAP-Rule" id="MF_01107"/>
    </source>
</evidence>
<dbReference type="GO" id="GO:0003992">
    <property type="term" value="F:N2-acetyl-L-ornithine:2-oxoglutarate 5-aminotransferase activity"/>
    <property type="evidence" value="ECO:0007669"/>
    <property type="project" value="UniProtKB-UniRule"/>
</dbReference>
<comment type="catalytic activity">
    <reaction evidence="5">
        <text>N(2)-acetyl-L-ornithine + 2-oxoglutarate = N-acetyl-L-glutamate 5-semialdehyde + L-glutamate</text>
        <dbReference type="Rhea" id="RHEA:18049"/>
        <dbReference type="ChEBI" id="CHEBI:16810"/>
        <dbReference type="ChEBI" id="CHEBI:29123"/>
        <dbReference type="ChEBI" id="CHEBI:29985"/>
        <dbReference type="ChEBI" id="CHEBI:57805"/>
        <dbReference type="EC" id="2.6.1.11"/>
    </reaction>
</comment>
<keyword evidence="7" id="KW-1185">Reference proteome</keyword>
<dbReference type="HAMAP" id="MF_01107">
    <property type="entry name" value="ArgD_aminotrans_3"/>
    <property type="match status" value="1"/>
</dbReference>
<dbReference type="GO" id="GO:0006526">
    <property type="term" value="P:L-arginine biosynthetic process"/>
    <property type="evidence" value="ECO:0007669"/>
    <property type="project" value="UniProtKB-UniRule"/>
</dbReference>
<dbReference type="AlphaFoldDB" id="A0A918VNL7"/>
<dbReference type="InterPro" id="IPR004636">
    <property type="entry name" value="AcOrn/SuccOrn_fam"/>
</dbReference>
<dbReference type="GO" id="GO:0030170">
    <property type="term" value="F:pyridoxal phosphate binding"/>
    <property type="evidence" value="ECO:0007669"/>
    <property type="project" value="InterPro"/>
</dbReference>
<dbReference type="InterPro" id="IPR015421">
    <property type="entry name" value="PyrdxlP-dep_Trfase_major"/>
</dbReference>
<dbReference type="PIRSF" id="PIRSF000521">
    <property type="entry name" value="Transaminase_4ab_Lys_Orn"/>
    <property type="match status" value="1"/>
</dbReference>
<evidence type="ECO:0000313" key="6">
    <source>
        <dbReference type="EMBL" id="GHA10497.1"/>
    </source>
</evidence>
<feature type="binding site" evidence="5">
    <location>
        <position position="289"/>
    </location>
    <ligand>
        <name>pyridoxal 5'-phosphate</name>
        <dbReference type="ChEBI" id="CHEBI:597326"/>
    </ligand>
</feature>
<evidence type="ECO:0000256" key="2">
    <source>
        <dbReference type="ARBA" id="ARBA00022605"/>
    </source>
</evidence>
<dbReference type="Gene3D" id="3.90.1150.10">
    <property type="entry name" value="Aspartate Aminotransferase, domain 1"/>
    <property type="match status" value="1"/>
</dbReference>
<protein>
    <recommendedName>
        <fullName evidence="5">Acetylornithine aminotransferase</fullName>
        <shortName evidence="5">ACOAT</shortName>
        <ecNumber evidence="5">2.6.1.11</ecNumber>
    </recommendedName>
</protein>
<dbReference type="SUPFAM" id="SSF53383">
    <property type="entry name" value="PLP-dependent transferases"/>
    <property type="match status" value="1"/>
</dbReference>
<dbReference type="PANTHER" id="PTHR11986">
    <property type="entry name" value="AMINOTRANSFERASE CLASS III"/>
    <property type="match status" value="1"/>
</dbReference>
<feature type="binding site" evidence="5">
    <location>
        <begin position="113"/>
        <end position="114"/>
    </location>
    <ligand>
        <name>pyridoxal 5'-phosphate</name>
        <dbReference type="ChEBI" id="CHEBI:597326"/>
    </ligand>
</feature>
<comment type="caution">
    <text evidence="6">The sequence shown here is derived from an EMBL/GenBank/DDBJ whole genome shotgun (WGS) entry which is preliminary data.</text>
</comment>
<reference evidence="6" key="1">
    <citation type="journal article" date="2014" name="Int. J. Syst. Evol. Microbiol.">
        <title>Complete genome sequence of Corynebacterium casei LMG S-19264T (=DSM 44701T), isolated from a smear-ripened cheese.</title>
        <authorList>
            <consortium name="US DOE Joint Genome Institute (JGI-PGF)"/>
            <person name="Walter F."/>
            <person name="Albersmeier A."/>
            <person name="Kalinowski J."/>
            <person name="Ruckert C."/>
        </authorList>
    </citation>
    <scope>NUCLEOTIDE SEQUENCE</scope>
    <source>
        <strain evidence="6">KCTC 12711</strain>
    </source>
</reference>
<dbReference type="CDD" id="cd00610">
    <property type="entry name" value="OAT_like"/>
    <property type="match status" value="1"/>
</dbReference>
<comment type="similarity">
    <text evidence="5">Belongs to the class-III pyridoxal-phosphate-dependent aminotransferase family. ArgD subfamily.</text>
</comment>
<dbReference type="EMBL" id="BMXA01000003">
    <property type="protein sequence ID" value="GHA10497.1"/>
    <property type="molecule type" value="Genomic_DNA"/>
</dbReference>
<sequence>MLQNLLKKFRKERPTQYPEPALMNAYARQPVSFVRGEGCQLWDAEGKQYLDALGGIAVTFLGHSHPKISQAISLQATKLLHTSNLFHIEEQSKLGTKFCQVSGMDKVFFGNSGAEANEAAIKIARLHARKKSIANPVIITMNHAFHGRTMATLSASGNPNIQRGFEPLVSEFIHVDYNDITAVAAHADNPNVVAVMLEPIQGEGGIIVPDEGYLAGIRQLCDQHGWLMILDEIQAGIGRTGKWFGYQHDGVLPDVVTSAKALGNGIPIGACAARGDAAELIQPGSHGTTFGGNPFACHVGNTVLQIIEEEHLLAQATEIGDFLKKQLRQKLGTLQQVVDIRGRGLMLGVELDKAYDNLAALFLARGLVVNITGAGKVIRLLPSVLLSESQAKQIADTIHDIVSEL</sequence>
<keyword evidence="3 5" id="KW-0808">Transferase</keyword>
<comment type="subcellular location">
    <subcellularLocation>
        <location evidence="5">Cytoplasm</location>
    </subcellularLocation>
</comment>
<comment type="pathway">
    <text evidence="5">Amino-acid biosynthesis; L-arginine biosynthesis; N(2)-acetyl-L-ornithine from L-glutamate: step 4/4.</text>
</comment>
<evidence type="ECO:0000256" key="1">
    <source>
        <dbReference type="ARBA" id="ARBA00022576"/>
    </source>
</evidence>
<keyword evidence="2 5" id="KW-0028">Amino-acid biosynthesis</keyword>
<comment type="miscellaneous">
    <text evidence="5">May also have succinyldiaminopimelate aminotransferase activity, thus carrying out the corresponding step in lysine biosynthesis.</text>
</comment>
<organism evidence="6 7">
    <name type="scientific">Arenicella chitinivorans</name>
    <dbReference type="NCBI Taxonomy" id="1329800"/>
    <lineage>
        <taxon>Bacteria</taxon>
        <taxon>Pseudomonadati</taxon>
        <taxon>Pseudomonadota</taxon>
        <taxon>Gammaproteobacteria</taxon>
        <taxon>Arenicellales</taxon>
        <taxon>Arenicellaceae</taxon>
        <taxon>Arenicella</taxon>
    </lineage>
</organism>
<name>A0A918VNL7_9GAMM</name>
<keyword evidence="1 5" id="KW-0032">Aminotransferase</keyword>
<dbReference type="EC" id="2.6.1.11" evidence="5"/>
<dbReference type="Pfam" id="PF00202">
    <property type="entry name" value="Aminotran_3"/>
    <property type="match status" value="1"/>
</dbReference>
<dbReference type="GO" id="GO:0005737">
    <property type="term" value="C:cytoplasm"/>
    <property type="evidence" value="ECO:0007669"/>
    <property type="project" value="UniProtKB-SubCell"/>
</dbReference>
<keyword evidence="5" id="KW-0055">Arginine biosynthesis</keyword>
<dbReference type="FunFam" id="3.40.640.10:FF:000004">
    <property type="entry name" value="Acetylornithine aminotransferase"/>
    <property type="match status" value="1"/>
</dbReference>
<feature type="binding site" evidence="5">
    <location>
        <position position="148"/>
    </location>
    <ligand>
        <name>N(2)-acetyl-L-ornithine</name>
        <dbReference type="ChEBI" id="CHEBI:57805"/>
    </ligand>
</feature>
<dbReference type="InterPro" id="IPR015424">
    <property type="entry name" value="PyrdxlP-dep_Trfase"/>
</dbReference>
<evidence type="ECO:0000313" key="7">
    <source>
        <dbReference type="Proteomes" id="UP000614811"/>
    </source>
</evidence>
<feature type="binding site" evidence="5">
    <location>
        <position position="145"/>
    </location>
    <ligand>
        <name>pyridoxal 5'-phosphate</name>
        <dbReference type="ChEBI" id="CHEBI:597326"/>
    </ligand>
</feature>
<evidence type="ECO:0000256" key="3">
    <source>
        <dbReference type="ARBA" id="ARBA00022679"/>
    </source>
</evidence>
<dbReference type="InterPro" id="IPR049704">
    <property type="entry name" value="Aminotrans_3_PPA_site"/>
</dbReference>
<dbReference type="NCBIfam" id="NF002325">
    <property type="entry name" value="PRK01278.1"/>
    <property type="match status" value="1"/>
</dbReference>
<dbReference type="Proteomes" id="UP000614811">
    <property type="component" value="Unassembled WGS sequence"/>
</dbReference>
<keyword evidence="5" id="KW-0963">Cytoplasm</keyword>
<gene>
    <name evidence="6" type="primary">argD2</name>
    <name evidence="5" type="synonym">argD</name>
    <name evidence="6" type="ORF">GCM10008090_20150</name>
</gene>
<dbReference type="InterPro" id="IPR050103">
    <property type="entry name" value="Class-III_PLP-dep_AT"/>
</dbReference>
<feature type="binding site" evidence="5">
    <location>
        <position position="288"/>
    </location>
    <ligand>
        <name>N(2)-acetyl-L-ornithine</name>
        <dbReference type="ChEBI" id="CHEBI:57805"/>
    </ligand>
</feature>